<evidence type="ECO:0000259" key="1">
    <source>
        <dbReference type="Pfam" id="PF16967"/>
    </source>
</evidence>
<sequence length="826" mass="91415">MLPWLRWWPLILGLGFTALANDEFRATVQGPPAGFESLLEPQITAVDVYFGGRFLVTSLAEFTDDTLRFLQPERIVESVGQWRDRALAADLLAQDLPTHGHLLCHGLQSPDCGTLVPEALGVIFDVTRFTAELFVAPQLLARPDTQEQRYLPEGESPQITAVQNINLLVSGDSEDNRNDIRYNLFGRTRAGRNDRFGFAEFASTDEQGLLVDELGYHHGWPDHSLDIGLFEQDPNTLRATGRDLMMGLRLARSLERLSNRERLIATPLEVFLPRRSRVNVFAEGRLIETGFYEAGYQLIETDGFPAGSYLVEIVAIDSAGVETREQRFFVKSALLAPLGEPLWQIALGSTGARATEQTLPAVEQDWQLRGDYRWRQTDWLGLGVAGAANQQEGLGELSASAITPWLSIGGELFASSRGASGWSVRGSARWRSSHLSMSTQRQSASSGGEDHRLVTQSLASHSAFFSQRWGNSLLGLSVTRSQQTDGSVSERRTLRLSQLVRLTHSNRLQLSASLSRIEDESQIGLSLQWLAGGARWRYGATHERIHDDRGEQTSHHATSAYSRWDTSLEDGSRWNVNLGARTDDSGDELTLDTEHRATGGDSRLGLAHRSLQGRNATQYTLGHQSSLTLGPDHSLRWGGLDRGLAAVLINLETVEAGRVDVLVDGRRAVTTDTGRQVPLTLKPYREYVIDLRDRGTQLLQLQGGEQRVVLYPGDVKTVRWEAEEIHIVLARVYTTQRHCLAGQRYCLDIMKPLDSAPVLGASGWAETTATGFLQAEIAAGTTRLDARDDSGPCWIDLEPLPERDGILRSEMLLCRPIRSASTPAQS</sequence>
<evidence type="ECO:0000313" key="3">
    <source>
        <dbReference type="Proteomes" id="UP000251800"/>
    </source>
</evidence>
<name>A0A383XQL1_9GAMM</name>
<dbReference type="RefSeq" id="WP_109721349.1">
    <property type="nucleotide sequence ID" value="NZ_QEQK01000016.1"/>
</dbReference>
<dbReference type="EMBL" id="QEQK01000016">
    <property type="protein sequence ID" value="PWN54915.1"/>
    <property type="molecule type" value="Genomic_DNA"/>
</dbReference>
<keyword evidence="3" id="KW-1185">Reference proteome</keyword>
<reference evidence="2 3" key="1">
    <citation type="submission" date="2018-05" db="EMBL/GenBank/DDBJ databases">
        <title>Abyssibacter profundi OUC007T gen. nov., sp. nov, a marine bacterium isolated from seawater of the Mariana Trench.</title>
        <authorList>
            <person name="Zhou S."/>
        </authorList>
    </citation>
    <scope>NUCLEOTIDE SEQUENCE [LARGE SCALE GENOMIC DNA]</scope>
    <source>
        <strain evidence="2 3">OUC007</strain>
    </source>
</reference>
<accession>A0A383XQL1</accession>
<protein>
    <recommendedName>
        <fullName evidence="1">Pilus assembly protein E-set like domain-containing protein</fullName>
    </recommendedName>
</protein>
<dbReference type="Proteomes" id="UP000251800">
    <property type="component" value="Unassembled WGS sequence"/>
</dbReference>
<feature type="domain" description="Pilus assembly protein E-set like" evidence="1">
    <location>
        <begin position="265"/>
        <end position="331"/>
    </location>
</feature>
<evidence type="ECO:0000313" key="2">
    <source>
        <dbReference type="EMBL" id="PWN54915.1"/>
    </source>
</evidence>
<dbReference type="AlphaFoldDB" id="A0A383XQL1"/>
<proteinExistence type="predicted"/>
<comment type="caution">
    <text evidence="2">The sequence shown here is derived from an EMBL/GenBank/DDBJ whole genome shotgun (WGS) entry which is preliminary data.</text>
</comment>
<organism evidence="2 3">
    <name type="scientific">Abyssibacter profundi</name>
    <dbReference type="NCBI Taxonomy" id="2182787"/>
    <lineage>
        <taxon>Bacteria</taxon>
        <taxon>Pseudomonadati</taxon>
        <taxon>Pseudomonadota</taxon>
        <taxon>Gammaproteobacteria</taxon>
        <taxon>Chromatiales</taxon>
        <taxon>Oceanococcaceae</taxon>
        <taxon>Abyssibacter</taxon>
    </lineage>
</organism>
<dbReference type="Pfam" id="PF16967">
    <property type="entry name" value="TcfC"/>
    <property type="match status" value="1"/>
</dbReference>
<dbReference type="InterPro" id="IPR032636">
    <property type="entry name" value="Pilus_assem_E-set-like_dom"/>
</dbReference>
<gene>
    <name evidence="2" type="ORF">DEH80_15100</name>
</gene>
<dbReference type="OrthoDB" id="6187408at2"/>